<accession>A0A366FEF8</accession>
<keyword evidence="2" id="KW-1185">Reference proteome</keyword>
<protein>
    <submittedName>
        <fullName evidence="1">Uncharacterized protein</fullName>
    </submittedName>
</protein>
<sequence>MRTSRIDSAGRTPRTRTTTLDLFRHDMRKLTVYGLPLNPLSALDQLAGASFCVSYGTRDKLNRQLDDAIRLVGEDQILLVDNGAFGMHKRGVDARDEAYLEDYERWAQAILDRCPHAIAVILTSSKAPRPRIGTSS</sequence>
<comment type="caution">
    <text evidence="1">The sequence shown here is derived from an EMBL/GenBank/DDBJ whole genome shotgun (WGS) entry which is preliminary data.</text>
</comment>
<reference evidence="1 2" key="1">
    <citation type="submission" date="2018-06" db="EMBL/GenBank/DDBJ databases">
        <title>Genomic Encyclopedia of Type Strains, Phase IV (KMG-IV): sequencing the most valuable type-strain genomes for metagenomic binning, comparative biology and taxonomic classification.</title>
        <authorList>
            <person name="Goeker M."/>
        </authorList>
    </citation>
    <scope>NUCLEOTIDE SEQUENCE [LARGE SCALE GENOMIC DNA]</scope>
    <source>
        <strain evidence="1 2">DSM 24875</strain>
    </source>
</reference>
<proteinExistence type="predicted"/>
<dbReference type="RefSeq" id="WP_113889482.1">
    <property type="nucleotide sequence ID" value="NZ_QNRK01000012.1"/>
</dbReference>
<dbReference type="AlphaFoldDB" id="A0A366FEF8"/>
<evidence type="ECO:0000313" key="1">
    <source>
        <dbReference type="EMBL" id="RBP13063.1"/>
    </source>
</evidence>
<organism evidence="1 2">
    <name type="scientific">Roseiarcus fermentans</name>
    <dbReference type="NCBI Taxonomy" id="1473586"/>
    <lineage>
        <taxon>Bacteria</taxon>
        <taxon>Pseudomonadati</taxon>
        <taxon>Pseudomonadota</taxon>
        <taxon>Alphaproteobacteria</taxon>
        <taxon>Hyphomicrobiales</taxon>
        <taxon>Roseiarcaceae</taxon>
        <taxon>Roseiarcus</taxon>
    </lineage>
</organism>
<dbReference type="EMBL" id="QNRK01000012">
    <property type="protein sequence ID" value="RBP13063.1"/>
    <property type="molecule type" value="Genomic_DNA"/>
</dbReference>
<name>A0A366FEF8_9HYPH</name>
<gene>
    <name evidence="1" type="ORF">DFR50_11232</name>
</gene>
<dbReference type="Proteomes" id="UP000253529">
    <property type="component" value="Unassembled WGS sequence"/>
</dbReference>
<evidence type="ECO:0000313" key="2">
    <source>
        <dbReference type="Proteomes" id="UP000253529"/>
    </source>
</evidence>